<organism evidence="1 2">
    <name type="scientific">Comamonas kerstersii</name>
    <dbReference type="NCBI Taxonomy" id="225992"/>
    <lineage>
        <taxon>Bacteria</taxon>
        <taxon>Pseudomonadati</taxon>
        <taxon>Pseudomonadota</taxon>
        <taxon>Betaproteobacteria</taxon>
        <taxon>Burkholderiales</taxon>
        <taxon>Comamonadaceae</taxon>
        <taxon>Comamonas</taxon>
    </lineage>
</organism>
<protein>
    <submittedName>
        <fullName evidence="1">Uncharacterized protein</fullName>
    </submittedName>
</protein>
<dbReference type="EMBL" id="CP020121">
    <property type="protein sequence ID" value="AQZ99084.1"/>
    <property type="molecule type" value="Genomic_DNA"/>
</dbReference>
<name>A0A1V0BGW3_9BURK</name>
<dbReference type="GeneID" id="83040296"/>
<evidence type="ECO:0000313" key="2">
    <source>
        <dbReference type="Proteomes" id="UP000242792"/>
    </source>
</evidence>
<dbReference type="KEGG" id="cke:B5M06_13300"/>
<accession>A0A1V0BGW3</accession>
<dbReference type="RefSeq" id="WP_054065238.1">
    <property type="nucleotide sequence ID" value="NZ_CP020121.1"/>
</dbReference>
<dbReference type="Proteomes" id="UP000242792">
    <property type="component" value="Chromosome"/>
</dbReference>
<proteinExistence type="predicted"/>
<dbReference type="AlphaFoldDB" id="A0A1V0BGW3"/>
<sequence length="311" mass="33639">MANYYTGSVSSFEDLHTALVNGCVDNGWSWSDSILSKGLAFVRPYVSTTETANTGMGLLLEVGTGSSGAAITGGSGCIPRLGRANAGLEAVTWPAIYHLFVCSEPDEVFMVLQFNVDRHYWLAFGSSARQQGPWVSASSYGGYYNLSYPKIVITEGAGGGYSYPGNHSGLIFWESSGTNGGNFLYRCQAVYSGIDGDWAGASVGTNVGAISALYGAAPLIQRSPSAWNQESVLVPIHVYQRRPENFWSLVLSVRHARYVRIDNYVPGQVITLGSDQWMVFPAYRKNASVRNGGSYIDHTGTFGWAIRYLPG</sequence>
<dbReference type="OrthoDB" id="6015083at2"/>
<evidence type="ECO:0000313" key="1">
    <source>
        <dbReference type="EMBL" id="AQZ99084.1"/>
    </source>
</evidence>
<reference evidence="1 2" key="1">
    <citation type="submission" date="2017-03" db="EMBL/GenBank/DDBJ databases">
        <title>Rapid Whole Genome Sequencing of Comamonas kerstersii Causing Continuous ambulatory Peritoneal Dialysis-Associated Peritonitis.</title>
        <authorList>
            <person name="Zheng B."/>
        </authorList>
    </citation>
    <scope>NUCLEOTIDE SEQUENCE [LARGE SCALE GENOMIC DNA]</scope>
    <source>
        <strain evidence="1 2">8943</strain>
    </source>
</reference>
<gene>
    <name evidence="1" type="ORF">B5M06_13300</name>
</gene>